<dbReference type="Gene3D" id="3.40.50.410">
    <property type="entry name" value="von Willebrand factor, type A domain"/>
    <property type="match status" value="1"/>
</dbReference>
<gene>
    <name evidence="2" type="ORF">FLL46_14500</name>
</gene>
<name>A0A545UC24_9GAMM</name>
<feature type="chain" id="PRO_5021895805" evidence="1">
    <location>
        <begin position="25"/>
        <end position="269"/>
    </location>
</feature>
<sequence>MSKIATLSAILTGGLLMAATSAQAETWATSIFDKTGSMQSLRSNGESRCEFGKRKLIDNLKIALGKADYINVKTFAGPNALTSLTSGFKNIQGYTPTNTQGQNFLNQIESQLAQVSCTGSTALGDAICLSADELRNNASAGSKLRMLTITDAGENSSVTCGGPIPGYISTHIVPKIFASPMIQYNTAILYNGGNVNRAYATQRIADLEGLDPLKMVSGRSQAANARDQEVSQLLSLSAMSGGKSIVISDTRNCDTGCNPGDDDDWGGEW</sequence>
<dbReference type="Proteomes" id="UP000315439">
    <property type="component" value="Unassembled WGS sequence"/>
</dbReference>
<keyword evidence="3" id="KW-1185">Reference proteome</keyword>
<evidence type="ECO:0000313" key="3">
    <source>
        <dbReference type="Proteomes" id="UP000315439"/>
    </source>
</evidence>
<accession>A0A545UC24</accession>
<evidence type="ECO:0000256" key="1">
    <source>
        <dbReference type="SAM" id="SignalP"/>
    </source>
</evidence>
<comment type="caution">
    <text evidence="2">The sequence shown here is derived from an EMBL/GenBank/DDBJ whole genome shotgun (WGS) entry which is preliminary data.</text>
</comment>
<feature type="signal peptide" evidence="1">
    <location>
        <begin position="1"/>
        <end position="24"/>
    </location>
</feature>
<organism evidence="2 3">
    <name type="scientific">Aliikangiella coralliicola</name>
    <dbReference type="NCBI Taxonomy" id="2592383"/>
    <lineage>
        <taxon>Bacteria</taxon>
        <taxon>Pseudomonadati</taxon>
        <taxon>Pseudomonadota</taxon>
        <taxon>Gammaproteobacteria</taxon>
        <taxon>Oceanospirillales</taxon>
        <taxon>Pleioneaceae</taxon>
        <taxon>Aliikangiella</taxon>
    </lineage>
</organism>
<dbReference type="AlphaFoldDB" id="A0A545UC24"/>
<protein>
    <submittedName>
        <fullName evidence="2">Uncharacterized protein</fullName>
    </submittedName>
</protein>
<dbReference type="EMBL" id="VIKS01000009">
    <property type="protein sequence ID" value="TQV87014.1"/>
    <property type="molecule type" value="Genomic_DNA"/>
</dbReference>
<proteinExistence type="predicted"/>
<reference evidence="2 3" key="1">
    <citation type="submission" date="2019-07" db="EMBL/GenBank/DDBJ databases">
        <title>Draft genome for Aliikangiella sp. M105.</title>
        <authorList>
            <person name="Wang G."/>
        </authorList>
    </citation>
    <scope>NUCLEOTIDE SEQUENCE [LARGE SCALE GENOMIC DNA]</scope>
    <source>
        <strain evidence="2 3">M105</strain>
    </source>
</reference>
<dbReference type="SUPFAM" id="SSF53300">
    <property type="entry name" value="vWA-like"/>
    <property type="match status" value="1"/>
</dbReference>
<dbReference type="InterPro" id="IPR036465">
    <property type="entry name" value="vWFA_dom_sf"/>
</dbReference>
<dbReference type="OrthoDB" id="6197189at2"/>
<evidence type="ECO:0000313" key="2">
    <source>
        <dbReference type="EMBL" id="TQV87014.1"/>
    </source>
</evidence>
<dbReference type="RefSeq" id="WP_142894583.1">
    <property type="nucleotide sequence ID" value="NZ_ML660165.1"/>
</dbReference>
<keyword evidence="1" id="KW-0732">Signal</keyword>